<dbReference type="AlphaFoldDB" id="A0A3P7PYM5"/>
<evidence type="ECO:0000256" key="1">
    <source>
        <dbReference type="ARBA" id="ARBA00022500"/>
    </source>
</evidence>
<dbReference type="EMBL" id="LR130778">
    <property type="protein sequence ID" value="VDN48251.1"/>
    <property type="molecule type" value="Genomic_DNA"/>
</dbReference>
<dbReference type="SUPFAM" id="SSF103039">
    <property type="entry name" value="CheC-like"/>
    <property type="match status" value="1"/>
</dbReference>
<feature type="domain" description="Chemotaxis phosphatase CheX-like" evidence="2">
    <location>
        <begin position="45"/>
        <end position="140"/>
    </location>
</feature>
<dbReference type="GO" id="GO:0006935">
    <property type="term" value="P:chemotaxis"/>
    <property type="evidence" value="ECO:0007669"/>
    <property type="project" value="UniProtKB-KW"/>
</dbReference>
<organism evidence="3 4">
    <name type="scientific">Petrocella atlantisensis</name>
    <dbReference type="NCBI Taxonomy" id="2173034"/>
    <lineage>
        <taxon>Bacteria</taxon>
        <taxon>Bacillati</taxon>
        <taxon>Bacillota</taxon>
        <taxon>Clostridia</taxon>
        <taxon>Lachnospirales</taxon>
        <taxon>Vallitaleaceae</taxon>
        <taxon>Petrocella</taxon>
    </lineage>
</organism>
<sequence length="158" mass="16964">MSVNVELINPFISAAQSVLRDLSQIHTKMGKPYLKNPEYEGKVLTVIVGITGELRGQVIISLEEDIACNIASHMMMGMPVVELNDMAKSAIGELANMVLGNAATIFSTRGIIVDITPPNLCLGSNMSFTVSDSKTICVPLELEDGSTLLELNIAIKSK</sequence>
<keyword evidence="1" id="KW-0145">Chemotaxis</keyword>
<dbReference type="PANTHER" id="PTHR39452:SF1">
    <property type="entry name" value="CHEY-P PHOSPHATASE CHEX"/>
    <property type="match status" value="1"/>
</dbReference>
<keyword evidence="4" id="KW-1185">Reference proteome</keyword>
<evidence type="ECO:0000313" key="3">
    <source>
        <dbReference type="EMBL" id="VDN48251.1"/>
    </source>
</evidence>
<protein>
    <submittedName>
        <fullName evidence="3">Chemotaxis protein CheX</fullName>
    </submittedName>
</protein>
<evidence type="ECO:0000313" key="4">
    <source>
        <dbReference type="Proteomes" id="UP000279029"/>
    </source>
</evidence>
<dbReference type="Proteomes" id="UP000279029">
    <property type="component" value="Chromosome"/>
</dbReference>
<dbReference type="Pfam" id="PF13690">
    <property type="entry name" value="CheX"/>
    <property type="match status" value="1"/>
</dbReference>
<dbReference type="InterPro" id="IPR038756">
    <property type="entry name" value="CheX-like"/>
</dbReference>
<evidence type="ECO:0000259" key="2">
    <source>
        <dbReference type="Pfam" id="PF13690"/>
    </source>
</evidence>
<proteinExistence type="predicted"/>
<accession>A0A3P7PYM5</accession>
<dbReference type="CDD" id="cd17906">
    <property type="entry name" value="CheX"/>
    <property type="match status" value="1"/>
</dbReference>
<gene>
    <name evidence="3" type="ORF">PATL70BA_2358</name>
</gene>
<reference evidence="3 4" key="1">
    <citation type="submission" date="2018-09" db="EMBL/GenBank/DDBJ databases">
        <authorList>
            <person name="Postec A."/>
        </authorList>
    </citation>
    <scope>NUCLEOTIDE SEQUENCE [LARGE SCALE GENOMIC DNA]</scope>
    <source>
        <strain evidence="3">70B-A</strain>
    </source>
</reference>
<dbReference type="InterPro" id="IPR028976">
    <property type="entry name" value="CheC-like_sf"/>
</dbReference>
<name>A0A3P7PYM5_9FIRM</name>
<dbReference type="InterPro" id="IPR028051">
    <property type="entry name" value="CheX-like_dom"/>
</dbReference>
<dbReference type="Gene3D" id="3.40.1550.10">
    <property type="entry name" value="CheC-like"/>
    <property type="match status" value="1"/>
</dbReference>
<dbReference type="RefSeq" id="WP_243115904.1">
    <property type="nucleotide sequence ID" value="NZ_LR130778.1"/>
</dbReference>
<dbReference type="KEGG" id="cbar:PATL70BA_2358"/>
<dbReference type="PANTHER" id="PTHR39452">
    <property type="entry name" value="CHEY-P PHOSPHATASE CHEX"/>
    <property type="match status" value="1"/>
</dbReference>